<gene>
    <name evidence="1" type="ORF">R1sor_001800</name>
</gene>
<dbReference type="EMBL" id="JBJQOH010000006">
    <property type="protein sequence ID" value="KAL3683778.1"/>
    <property type="molecule type" value="Genomic_DNA"/>
</dbReference>
<comment type="caution">
    <text evidence="1">The sequence shown here is derived from an EMBL/GenBank/DDBJ whole genome shotgun (WGS) entry which is preliminary data.</text>
</comment>
<sequence>MTAAGFDTKFVNFARGLVEGSTSKIHANEPLMVLLKGEQAAGRLHGLKLTNSREALYNLYTDDSGVFLQATFENLEALMATIGTYESISGAKLNIEKSIIIPVGLATFLFGCNSRGVI</sequence>
<proteinExistence type="predicted"/>
<evidence type="ECO:0000313" key="2">
    <source>
        <dbReference type="Proteomes" id="UP001633002"/>
    </source>
</evidence>
<dbReference type="AlphaFoldDB" id="A0ABD3GWY5"/>
<accession>A0ABD3GWY5</accession>
<name>A0ABD3GWY5_9MARC</name>
<organism evidence="1 2">
    <name type="scientific">Riccia sorocarpa</name>
    <dbReference type="NCBI Taxonomy" id="122646"/>
    <lineage>
        <taxon>Eukaryota</taxon>
        <taxon>Viridiplantae</taxon>
        <taxon>Streptophyta</taxon>
        <taxon>Embryophyta</taxon>
        <taxon>Marchantiophyta</taxon>
        <taxon>Marchantiopsida</taxon>
        <taxon>Marchantiidae</taxon>
        <taxon>Marchantiales</taxon>
        <taxon>Ricciaceae</taxon>
        <taxon>Riccia</taxon>
    </lineage>
</organism>
<reference evidence="1 2" key="1">
    <citation type="submission" date="2024-09" db="EMBL/GenBank/DDBJ databases">
        <title>Chromosome-scale assembly of Riccia sorocarpa.</title>
        <authorList>
            <person name="Paukszto L."/>
        </authorList>
    </citation>
    <scope>NUCLEOTIDE SEQUENCE [LARGE SCALE GENOMIC DNA]</scope>
    <source>
        <strain evidence="1">LP-2024</strain>
        <tissue evidence="1">Aerial parts of the thallus</tissue>
    </source>
</reference>
<protein>
    <submittedName>
        <fullName evidence="1">Uncharacterized protein</fullName>
    </submittedName>
</protein>
<dbReference type="Proteomes" id="UP001633002">
    <property type="component" value="Unassembled WGS sequence"/>
</dbReference>
<evidence type="ECO:0000313" key="1">
    <source>
        <dbReference type="EMBL" id="KAL3683778.1"/>
    </source>
</evidence>
<keyword evidence="2" id="KW-1185">Reference proteome</keyword>